<dbReference type="EMBL" id="UOYP01000518">
    <property type="protein sequence ID" value="VAY89187.1"/>
    <property type="molecule type" value="Genomic_DNA"/>
</dbReference>
<sequence length="55" mass="6145">MFCSGRSASIPICPECANEQIRSAEAGMLLNLCTAKEVPVHAHHPRNIRFFNYRG</sequence>
<dbReference type="EMBL" id="UOYP01000692">
    <property type="protein sequence ID" value="VAY89636.1"/>
    <property type="molecule type" value="Genomic_DNA"/>
</dbReference>
<proteinExistence type="predicted"/>
<evidence type="ECO:0000313" key="2">
    <source>
        <dbReference type="EMBL" id="VAY89636.1"/>
    </source>
</evidence>
<reference evidence="2" key="1">
    <citation type="submission" date="2018-10" db="EMBL/GenBank/DDBJ databases">
        <authorList>
            <person name="Plewniak F."/>
        </authorList>
    </citation>
    <scope>NUCLEOTIDE SEQUENCE</scope>
</reference>
<evidence type="ECO:0000313" key="1">
    <source>
        <dbReference type="EMBL" id="VAY89187.1"/>
    </source>
</evidence>
<accession>A0A3P3ZRT6</accession>
<gene>
    <name evidence="1" type="ORF">CARN8_5650006</name>
    <name evidence="2" type="ORF">CARN8_7210005</name>
</gene>
<dbReference type="AlphaFoldDB" id="A0A3P3ZRT6"/>
<protein>
    <submittedName>
        <fullName evidence="2">Uncharacterized protein</fullName>
    </submittedName>
</protein>
<name>A0A3P3ZRT6_9ZZZZ</name>
<organism evidence="2">
    <name type="scientific">mine drainage metagenome</name>
    <dbReference type="NCBI Taxonomy" id="410659"/>
    <lineage>
        <taxon>unclassified sequences</taxon>
        <taxon>metagenomes</taxon>
        <taxon>ecological metagenomes</taxon>
    </lineage>
</organism>